<gene>
    <name evidence="1" type="ORF">QAD02_003750</name>
</gene>
<evidence type="ECO:0000313" key="2">
    <source>
        <dbReference type="Proteomes" id="UP001239111"/>
    </source>
</evidence>
<protein>
    <submittedName>
        <fullName evidence="1">Uncharacterized protein</fullName>
    </submittedName>
</protein>
<reference evidence="1" key="1">
    <citation type="submission" date="2023-04" db="EMBL/GenBank/DDBJ databases">
        <title>A chromosome-level genome assembly of the parasitoid wasp Eretmocerus hayati.</title>
        <authorList>
            <person name="Zhong Y."/>
            <person name="Liu S."/>
            <person name="Liu Y."/>
        </authorList>
    </citation>
    <scope>NUCLEOTIDE SEQUENCE</scope>
    <source>
        <strain evidence="1">ZJU_SS_LIU_2023</strain>
    </source>
</reference>
<sequence>MLGQLFSARSVYWCMAATVRRHIHSVNLKRESRAWRLASVQQFRRGDSRNQQLADYIYSSEQNENRALRLKESLQVAGFSVGSPAGLGDLEATAADAASAAVASSELLPAPTADPRVTWNYFDEQGYISRGGLRIGEDPYARNKFNQEASDGLPSNRDIPDTRSAMCHSKQWRRDLPPTSVIITFHNEARSTLLRTIVSVLNRSPEHLIKEIILVDDFSDHPEDGEELSRIYKVRVIRNEKREGLMRSRVRGADAATAELLTFLDSHCECNVDWLEPLLERVAEDPTRVVCPVIDVISMDNFQYIGASADLRGGFDWSLVFKWEYLSQTERQARQIDPTKAIRTPMIAGGLFVINKAYFEKLGKYDTQMDVWGGENLEISFRVWQCGGSLEIIPCSRVGHVFRKRHPYSFPGGSGNVFARNTRRAAEVWMDDYKHLYYSAVPLARNIPYGNIHDRMELKRKLHCKPFSWYLKYVYPELVVPTNEGGPGGSIRQGSSCLDSLGHLLDGSVGLYPCHETGGNQEWSLTKDGLIKHHDLCLTLPVYAKGVALLMQLCDGSENQRWRHLEGGLIRHARVPVCLDSRQQTSQRGSVGLTAEKCDSSSESQRWQLRHGPGATDPQRRAASSSRLSGVSNISSSRRSAEPIMLLRGRRR</sequence>
<keyword evidence="2" id="KW-1185">Reference proteome</keyword>
<dbReference type="Proteomes" id="UP001239111">
    <property type="component" value="Chromosome 3"/>
</dbReference>
<name>A0ACC2NPE8_9HYME</name>
<comment type="caution">
    <text evidence="1">The sequence shown here is derived from an EMBL/GenBank/DDBJ whole genome shotgun (WGS) entry which is preliminary data.</text>
</comment>
<dbReference type="EMBL" id="CM056743">
    <property type="protein sequence ID" value="KAJ8672491.1"/>
    <property type="molecule type" value="Genomic_DNA"/>
</dbReference>
<proteinExistence type="predicted"/>
<organism evidence="1 2">
    <name type="scientific">Eretmocerus hayati</name>
    <dbReference type="NCBI Taxonomy" id="131215"/>
    <lineage>
        <taxon>Eukaryota</taxon>
        <taxon>Metazoa</taxon>
        <taxon>Ecdysozoa</taxon>
        <taxon>Arthropoda</taxon>
        <taxon>Hexapoda</taxon>
        <taxon>Insecta</taxon>
        <taxon>Pterygota</taxon>
        <taxon>Neoptera</taxon>
        <taxon>Endopterygota</taxon>
        <taxon>Hymenoptera</taxon>
        <taxon>Apocrita</taxon>
        <taxon>Proctotrupomorpha</taxon>
        <taxon>Chalcidoidea</taxon>
        <taxon>Aphelinidae</taxon>
        <taxon>Aphelininae</taxon>
        <taxon>Eretmocerus</taxon>
    </lineage>
</organism>
<accession>A0ACC2NPE8</accession>
<evidence type="ECO:0000313" key="1">
    <source>
        <dbReference type="EMBL" id="KAJ8672491.1"/>
    </source>
</evidence>